<gene>
    <name evidence="1" type="ORF">HaLaN_13098</name>
</gene>
<comment type="caution">
    <text evidence="1">The sequence shown here is derived from an EMBL/GenBank/DDBJ whole genome shotgun (WGS) entry which is preliminary data.</text>
</comment>
<accession>A0A699Z500</accession>
<dbReference type="EMBL" id="BLLF01001028">
    <property type="protein sequence ID" value="GFH16640.1"/>
    <property type="molecule type" value="Genomic_DNA"/>
</dbReference>
<dbReference type="Proteomes" id="UP000485058">
    <property type="component" value="Unassembled WGS sequence"/>
</dbReference>
<reference evidence="1 2" key="1">
    <citation type="submission" date="2020-02" db="EMBL/GenBank/DDBJ databases">
        <title>Draft genome sequence of Haematococcus lacustris strain NIES-144.</title>
        <authorList>
            <person name="Morimoto D."/>
            <person name="Nakagawa S."/>
            <person name="Yoshida T."/>
            <person name="Sawayama S."/>
        </authorList>
    </citation>
    <scope>NUCLEOTIDE SEQUENCE [LARGE SCALE GENOMIC DNA]</scope>
    <source>
        <strain evidence="1 2">NIES-144</strain>
    </source>
</reference>
<evidence type="ECO:0000313" key="2">
    <source>
        <dbReference type="Proteomes" id="UP000485058"/>
    </source>
</evidence>
<protein>
    <submittedName>
        <fullName evidence="1">Uncharacterized protein</fullName>
    </submittedName>
</protein>
<organism evidence="1 2">
    <name type="scientific">Haematococcus lacustris</name>
    <name type="common">Green alga</name>
    <name type="synonym">Haematococcus pluvialis</name>
    <dbReference type="NCBI Taxonomy" id="44745"/>
    <lineage>
        <taxon>Eukaryota</taxon>
        <taxon>Viridiplantae</taxon>
        <taxon>Chlorophyta</taxon>
        <taxon>core chlorophytes</taxon>
        <taxon>Chlorophyceae</taxon>
        <taxon>CS clade</taxon>
        <taxon>Chlamydomonadales</taxon>
        <taxon>Haematococcaceae</taxon>
        <taxon>Haematococcus</taxon>
    </lineage>
</organism>
<evidence type="ECO:0000313" key="1">
    <source>
        <dbReference type="EMBL" id="GFH16640.1"/>
    </source>
</evidence>
<keyword evidence="2" id="KW-1185">Reference proteome</keyword>
<dbReference type="AlphaFoldDB" id="A0A699Z500"/>
<sequence>MNKAIDQLPDLTEHWKKMEPEVSKLIQARDAAAAAAKAEPVA</sequence>
<proteinExistence type="predicted"/>
<name>A0A699Z500_HAELA</name>